<feature type="region of interest" description="Disordered" evidence="1">
    <location>
        <begin position="54"/>
        <end position="91"/>
    </location>
</feature>
<dbReference type="OrthoDB" id="9966730at2"/>
<feature type="compositionally biased region" description="Polar residues" evidence="1">
    <location>
        <begin position="56"/>
        <end position="73"/>
    </location>
</feature>
<evidence type="ECO:0000313" key="3">
    <source>
        <dbReference type="Proteomes" id="UP000237350"/>
    </source>
</evidence>
<sequence length="91" mass="10323">MSDTDFFSLSHDEAMALMKHLRNQEEIIEPVLAEFLLRLERRLFAVHSIQEMESLLESTSPSSRHSQGGNQNQGRHKKGRQTLSSRTGGVT</sequence>
<keyword evidence="3" id="KW-1185">Reference proteome</keyword>
<feature type="compositionally biased region" description="Polar residues" evidence="1">
    <location>
        <begin position="81"/>
        <end position="91"/>
    </location>
</feature>
<proteinExistence type="predicted"/>
<gene>
    <name evidence="2" type="ORF">AU468_01760</name>
</gene>
<accession>A0A2S4K0F0</accession>
<dbReference type="EMBL" id="LPWH01000004">
    <property type="protein sequence ID" value="POR05239.1"/>
    <property type="molecule type" value="Genomic_DNA"/>
</dbReference>
<dbReference type="AlphaFoldDB" id="A0A2S4K0F0"/>
<dbReference type="RefSeq" id="WP_103679238.1">
    <property type="nucleotide sequence ID" value="NZ_LPWH01000004.1"/>
</dbReference>
<protein>
    <submittedName>
        <fullName evidence="2">Uncharacterized protein</fullName>
    </submittedName>
</protein>
<reference evidence="3" key="1">
    <citation type="submission" date="2015-12" db="EMBL/GenBank/DDBJ databases">
        <authorList>
            <person name="Lodha T.D."/>
            <person name="Chintalapati S."/>
            <person name="Chintalapati V.R."/>
            <person name="Sravanthi T."/>
        </authorList>
    </citation>
    <scope>NUCLEOTIDE SEQUENCE [LARGE SCALE GENOMIC DNA]</scope>
    <source>
        <strain evidence="3">JC133</strain>
    </source>
</reference>
<dbReference type="Proteomes" id="UP000237350">
    <property type="component" value="Unassembled WGS sequence"/>
</dbReference>
<evidence type="ECO:0000256" key="1">
    <source>
        <dbReference type="SAM" id="MobiDB-lite"/>
    </source>
</evidence>
<organism evidence="2 3">
    <name type="scientific">Alkalispirochaeta sphaeroplastigenens</name>
    <dbReference type="NCBI Taxonomy" id="1187066"/>
    <lineage>
        <taxon>Bacteria</taxon>
        <taxon>Pseudomonadati</taxon>
        <taxon>Spirochaetota</taxon>
        <taxon>Spirochaetia</taxon>
        <taxon>Spirochaetales</taxon>
        <taxon>Spirochaetaceae</taxon>
        <taxon>Alkalispirochaeta</taxon>
    </lineage>
</organism>
<name>A0A2S4K0F0_9SPIO</name>
<evidence type="ECO:0000313" key="2">
    <source>
        <dbReference type="EMBL" id="POR05239.1"/>
    </source>
</evidence>
<comment type="caution">
    <text evidence="2">The sequence shown here is derived from an EMBL/GenBank/DDBJ whole genome shotgun (WGS) entry which is preliminary data.</text>
</comment>